<dbReference type="PANTHER" id="PTHR44169:SF6">
    <property type="entry name" value="NADPH-DEPENDENT 1-ACYLDIHYDROXYACETONE PHOSPHATE REDUCTASE"/>
    <property type="match status" value="1"/>
</dbReference>
<keyword evidence="5" id="KW-1185">Reference proteome</keyword>
<comment type="similarity">
    <text evidence="1 3">Belongs to the short-chain dehydrogenases/reductases (SDR) family.</text>
</comment>
<evidence type="ECO:0000313" key="4">
    <source>
        <dbReference type="EMBL" id="MFD0986071.1"/>
    </source>
</evidence>
<keyword evidence="2" id="KW-0560">Oxidoreductase</keyword>
<dbReference type="SUPFAM" id="SSF51735">
    <property type="entry name" value="NAD(P)-binding Rossmann-fold domains"/>
    <property type="match status" value="1"/>
</dbReference>
<dbReference type="CDD" id="cd05374">
    <property type="entry name" value="17beta-HSD-like_SDR_c"/>
    <property type="match status" value="1"/>
</dbReference>
<evidence type="ECO:0000256" key="1">
    <source>
        <dbReference type="ARBA" id="ARBA00006484"/>
    </source>
</evidence>
<evidence type="ECO:0000256" key="3">
    <source>
        <dbReference type="RuleBase" id="RU000363"/>
    </source>
</evidence>
<evidence type="ECO:0000313" key="5">
    <source>
        <dbReference type="Proteomes" id="UP001597102"/>
    </source>
</evidence>
<dbReference type="NCBIfam" id="NF004649">
    <property type="entry name" value="PRK05993.1"/>
    <property type="match status" value="1"/>
</dbReference>
<dbReference type="InterPro" id="IPR002347">
    <property type="entry name" value="SDR_fam"/>
</dbReference>
<accession>A0ABW3J705</accession>
<dbReference type="PRINTS" id="PR00081">
    <property type="entry name" value="GDHRDH"/>
</dbReference>
<dbReference type="PROSITE" id="PS51257">
    <property type="entry name" value="PROKAR_LIPOPROTEIN"/>
    <property type="match status" value="1"/>
</dbReference>
<organism evidence="4 5">
    <name type="scientific">Methyloligella solikamskensis</name>
    <dbReference type="NCBI Taxonomy" id="1177756"/>
    <lineage>
        <taxon>Bacteria</taxon>
        <taxon>Pseudomonadati</taxon>
        <taxon>Pseudomonadota</taxon>
        <taxon>Alphaproteobacteria</taxon>
        <taxon>Hyphomicrobiales</taxon>
        <taxon>Hyphomicrobiaceae</taxon>
        <taxon>Methyloligella</taxon>
    </lineage>
</organism>
<protein>
    <submittedName>
        <fullName evidence="4">SDR family oxidoreductase</fullName>
    </submittedName>
</protein>
<dbReference type="Pfam" id="PF00106">
    <property type="entry name" value="adh_short"/>
    <property type="match status" value="1"/>
</dbReference>
<dbReference type="PRINTS" id="PR00080">
    <property type="entry name" value="SDRFAMILY"/>
</dbReference>
<evidence type="ECO:0000256" key="2">
    <source>
        <dbReference type="ARBA" id="ARBA00023002"/>
    </source>
</evidence>
<sequence length="279" mass="30376">MANQAARRSILITGCSSGIGLACVRALRDRGWRVFATARNDADLERLKAQENVESVYLDYTEPDSIAACADAVLEATGGTLDALFNNGAYGQPGAVEDLPVDVLKAQFEANVFGWHDLTNRFIPAMRRQGHGRIVQCSSVLGMVAAPYRGAYCASKFALEALADTLRLELADTGIHVVLIEPGPIQSRFVEHALKAYRANIDLESSPHAETYRARIAAMEQGGTSTFKLGPEAVAAKLIKAVESRRPKPRYFVTIPTYLADLFRRVLPTRALDAIAARN</sequence>
<proteinExistence type="inferred from homology"/>
<comment type="caution">
    <text evidence="4">The sequence shown here is derived from an EMBL/GenBank/DDBJ whole genome shotgun (WGS) entry which is preliminary data.</text>
</comment>
<dbReference type="EMBL" id="JBHTJO010000001">
    <property type="protein sequence ID" value="MFD0986071.1"/>
    <property type="molecule type" value="Genomic_DNA"/>
</dbReference>
<gene>
    <name evidence="4" type="ORF">ACFQ2F_03045</name>
</gene>
<dbReference type="Gene3D" id="3.40.50.720">
    <property type="entry name" value="NAD(P)-binding Rossmann-like Domain"/>
    <property type="match status" value="1"/>
</dbReference>
<dbReference type="RefSeq" id="WP_379085509.1">
    <property type="nucleotide sequence ID" value="NZ_JBHTJO010000001.1"/>
</dbReference>
<reference evidence="5" key="1">
    <citation type="journal article" date="2019" name="Int. J. Syst. Evol. Microbiol.">
        <title>The Global Catalogue of Microorganisms (GCM) 10K type strain sequencing project: providing services to taxonomists for standard genome sequencing and annotation.</title>
        <authorList>
            <consortium name="The Broad Institute Genomics Platform"/>
            <consortium name="The Broad Institute Genome Sequencing Center for Infectious Disease"/>
            <person name="Wu L."/>
            <person name="Ma J."/>
        </authorList>
    </citation>
    <scope>NUCLEOTIDE SEQUENCE [LARGE SCALE GENOMIC DNA]</scope>
    <source>
        <strain evidence="5">CCUG 61697</strain>
    </source>
</reference>
<dbReference type="InterPro" id="IPR036291">
    <property type="entry name" value="NAD(P)-bd_dom_sf"/>
</dbReference>
<dbReference type="PROSITE" id="PS00061">
    <property type="entry name" value="ADH_SHORT"/>
    <property type="match status" value="1"/>
</dbReference>
<dbReference type="Proteomes" id="UP001597102">
    <property type="component" value="Unassembled WGS sequence"/>
</dbReference>
<dbReference type="InterPro" id="IPR020904">
    <property type="entry name" value="Sc_DH/Rdtase_CS"/>
</dbReference>
<name>A0ABW3J705_9HYPH</name>
<dbReference type="PANTHER" id="PTHR44169">
    <property type="entry name" value="NADPH-DEPENDENT 1-ACYLDIHYDROXYACETONE PHOSPHATE REDUCTASE"/>
    <property type="match status" value="1"/>
</dbReference>